<dbReference type="GeneID" id="93165583"/>
<dbReference type="Proteomes" id="UP000037392">
    <property type="component" value="Unassembled WGS sequence"/>
</dbReference>
<evidence type="ECO:0000313" key="9">
    <source>
        <dbReference type="EMBL" id="KMW17920.1"/>
    </source>
</evidence>
<dbReference type="Pfam" id="PF04542">
    <property type="entry name" value="Sigma70_r2"/>
    <property type="match status" value="1"/>
</dbReference>
<feature type="domain" description="RNA polymerase sigma factor 70 region 4 type 2" evidence="8">
    <location>
        <begin position="103"/>
        <end position="154"/>
    </location>
</feature>
<protein>
    <recommendedName>
        <fullName evidence="6">RNA polymerase sigma factor</fullName>
    </recommendedName>
</protein>
<accession>A0A0J9EQ03</accession>
<comment type="caution">
    <text evidence="9">The sequence shown here is derived from an EMBL/GenBank/DDBJ whole genome shotgun (WGS) entry which is preliminary data.</text>
</comment>
<dbReference type="InterPro" id="IPR039425">
    <property type="entry name" value="RNA_pol_sigma-70-like"/>
</dbReference>
<evidence type="ECO:0000256" key="3">
    <source>
        <dbReference type="ARBA" id="ARBA00023082"/>
    </source>
</evidence>
<dbReference type="InterPro" id="IPR007627">
    <property type="entry name" value="RNA_pol_sigma70_r2"/>
</dbReference>
<reference evidence="9 10" key="1">
    <citation type="submission" date="2011-04" db="EMBL/GenBank/DDBJ databases">
        <title>The Genome Sequence of Clostridium citroniae WAL-19142.</title>
        <authorList>
            <consortium name="The Broad Institute Genome Sequencing Platform"/>
            <person name="Earl A."/>
            <person name="Ward D."/>
            <person name="Feldgarden M."/>
            <person name="Gevers D."/>
            <person name="Warren Y.A."/>
            <person name="Tyrrell K.L."/>
            <person name="Citron D.M."/>
            <person name="Goldstein E.J."/>
            <person name="Daigneault M."/>
            <person name="Allen-Vercoe E."/>
            <person name="Young S.K."/>
            <person name="Zeng Q."/>
            <person name="Gargeya S."/>
            <person name="Fitzgerald M."/>
            <person name="Haas B."/>
            <person name="Abouelleil A."/>
            <person name="Alvarado L."/>
            <person name="Arachchi H.M."/>
            <person name="Berlin A."/>
            <person name="Brown A."/>
            <person name="Chapman S.B."/>
            <person name="Chen Z."/>
            <person name="Dunbar C."/>
            <person name="Freedman E."/>
            <person name="Gearin G."/>
            <person name="Gellesch M."/>
            <person name="Goldberg J."/>
            <person name="Griggs A."/>
            <person name="Gujja S."/>
            <person name="Heilman E.R."/>
            <person name="Heiman D."/>
            <person name="Howarth C."/>
            <person name="Larson L."/>
            <person name="Lui A."/>
            <person name="MacDonald P.J."/>
            <person name="Mehta T."/>
            <person name="Montmayeur A."/>
            <person name="Murphy C."/>
            <person name="Neiman D."/>
            <person name="Pearson M."/>
            <person name="Priest M."/>
            <person name="Roberts A."/>
            <person name="Saif S."/>
            <person name="Shea T."/>
            <person name="Shenoy N."/>
            <person name="Sisk P."/>
            <person name="Stolte C."/>
            <person name="Sykes S."/>
            <person name="White J."/>
            <person name="Yandava C."/>
            <person name="Wortman J."/>
            <person name="Nusbaum C."/>
            <person name="Birren B."/>
        </authorList>
    </citation>
    <scope>NUCLEOTIDE SEQUENCE [LARGE SCALE GENOMIC DNA]</scope>
    <source>
        <strain evidence="9 10">WAL-19142</strain>
    </source>
</reference>
<dbReference type="GO" id="GO:0006352">
    <property type="term" value="P:DNA-templated transcription initiation"/>
    <property type="evidence" value="ECO:0007669"/>
    <property type="project" value="InterPro"/>
</dbReference>
<evidence type="ECO:0000256" key="6">
    <source>
        <dbReference type="RuleBase" id="RU000716"/>
    </source>
</evidence>
<dbReference type="OrthoDB" id="9782703at2"/>
<dbReference type="PANTHER" id="PTHR43133:SF60">
    <property type="entry name" value="RNA POLYMERASE SIGMA FACTOR SIGV"/>
    <property type="match status" value="1"/>
</dbReference>
<dbReference type="EMBL" id="ADLK01000025">
    <property type="protein sequence ID" value="KMW17920.1"/>
    <property type="molecule type" value="Genomic_DNA"/>
</dbReference>
<evidence type="ECO:0000259" key="8">
    <source>
        <dbReference type="Pfam" id="PF08281"/>
    </source>
</evidence>
<dbReference type="Gene3D" id="1.10.1740.10">
    <property type="match status" value="1"/>
</dbReference>
<evidence type="ECO:0000256" key="5">
    <source>
        <dbReference type="ARBA" id="ARBA00023163"/>
    </source>
</evidence>
<gene>
    <name evidence="9" type="ORF">HMPREF9470_03401</name>
</gene>
<evidence type="ECO:0000313" key="10">
    <source>
        <dbReference type="Proteomes" id="UP000037392"/>
    </source>
</evidence>
<dbReference type="InterPro" id="IPR013325">
    <property type="entry name" value="RNA_pol_sigma_r2"/>
</dbReference>
<dbReference type="Pfam" id="PF08281">
    <property type="entry name" value="Sigma70_r4_2"/>
    <property type="match status" value="1"/>
</dbReference>
<keyword evidence="2 6" id="KW-0805">Transcription regulation</keyword>
<dbReference type="InterPro" id="IPR000838">
    <property type="entry name" value="RNA_pol_sigma70_ECF_CS"/>
</dbReference>
<dbReference type="SUPFAM" id="SSF88946">
    <property type="entry name" value="Sigma2 domain of RNA polymerase sigma factors"/>
    <property type="match status" value="1"/>
</dbReference>
<dbReference type="PANTHER" id="PTHR43133">
    <property type="entry name" value="RNA POLYMERASE ECF-TYPE SIGMA FACTO"/>
    <property type="match status" value="1"/>
</dbReference>
<dbReference type="AlphaFoldDB" id="A0A0J9EQ03"/>
<dbReference type="InterPro" id="IPR014284">
    <property type="entry name" value="RNA_pol_sigma-70_dom"/>
</dbReference>
<evidence type="ECO:0000256" key="1">
    <source>
        <dbReference type="ARBA" id="ARBA00010641"/>
    </source>
</evidence>
<dbReference type="PROSITE" id="PS01063">
    <property type="entry name" value="SIGMA70_ECF"/>
    <property type="match status" value="1"/>
</dbReference>
<dbReference type="RefSeq" id="WP_007859242.1">
    <property type="nucleotide sequence ID" value="NZ_KQ235879.1"/>
</dbReference>
<evidence type="ECO:0000259" key="7">
    <source>
        <dbReference type="Pfam" id="PF04542"/>
    </source>
</evidence>
<dbReference type="GO" id="GO:0003677">
    <property type="term" value="F:DNA binding"/>
    <property type="evidence" value="ECO:0007669"/>
    <property type="project" value="UniProtKB-KW"/>
</dbReference>
<name>A0A0J9EQ03_9FIRM</name>
<dbReference type="Gene3D" id="1.10.10.10">
    <property type="entry name" value="Winged helix-like DNA-binding domain superfamily/Winged helix DNA-binding domain"/>
    <property type="match status" value="1"/>
</dbReference>
<dbReference type="PATRIC" id="fig|742734.4.peg.3645"/>
<keyword evidence="5 6" id="KW-0804">Transcription</keyword>
<dbReference type="GO" id="GO:0006950">
    <property type="term" value="P:response to stress"/>
    <property type="evidence" value="ECO:0007669"/>
    <property type="project" value="UniProtKB-ARBA"/>
</dbReference>
<keyword evidence="3 6" id="KW-0731">Sigma factor</keyword>
<dbReference type="NCBIfam" id="TIGR02937">
    <property type="entry name" value="sigma70-ECF"/>
    <property type="match status" value="1"/>
</dbReference>
<evidence type="ECO:0000256" key="2">
    <source>
        <dbReference type="ARBA" id="ARBA00023015"/>
    </source>
</evidence>
<dbReference type="CDD" id="cd06171">
    <property type="entry name" value="Sigma70_r4"/>
    <property type="match status" value="1"/>
</dbReference>
<dbReference type="SUPFAM" id="SSF88659">
    <property type="entry name" value="Sigma3 and sigma4 domains of RNA polymerase sigma factors"/>
    <property type="match status" value="1"/>
</dbReference>
<sequence length="163" mass="19441">MRQDLYDRIVDYIVENQDKFYRLAYSYVHNKEDALDIVQSAVLKALDHYQALRDENAVRTWFYRILVNESIGLIKQRKRETLTEDGMDEDVPYYETGYDSEDDLYDQLNCLETDVQTIIKLRYFEELSLKEIAYVTKSNLNTVKTKLYRGLKQLKQSIQEVEV</sequence>
<comment type="similarity">
    <text evidence="1 6">Belongs to the sigma-70 factor family. ECF subfamily.</text>
</comment>
<dbReference type="GO" id="GO:0016987">
    <property type="term" value="F:sigma factor activity"/>
    <property type="evidence" value="ECO:0007669"/>
    <property type="project" value="UniProtKB-KW"/>
</dbReference>
<dbReference type="InterPro" id="IPR013249">
    <property type="entry name" value="RNA_pol_sigma70_r4_t2"/>
</dbReference>
<evidence type="ECO:0000256" key="4">
    <source>
        <dbReference type="ARBA" id="ARBA00023125"/>
    </source>
</evidence>
<feature type="domain" description="RNA polymerase sigma-70 region 2" evidence="7">
    <location>
        <begin position="15"/>
        <end position="79"/>
    </location>
</feature>
<dbReference type="InterPro" id="IPR036388">
    <property type="entry name" value="WH-like_DNA-bd_sf"/>
</dbReference>
<dbReference type="InterPro" id="IPR013324">
    <property type="entry name" value="RNA_pol_sigma_r3/r4-like"/>
</dbReference>
<proteinExistence type="inferred from homology"/>
<keyword evidence="4 6" id="KW-0238">DNA-binding</keyword>
<organism evidence="9 10">
    <name type="scientific">[Clostridium] citroniae WAL-19142</name>
    <dbReference type="NCBI Taxonomy" id="742734"/>
    <lineage>
        <taxon>Bacteria</taxon>
        <taxon>Bacillati</taxon>
        <taxon>Bacillota</taxon>
        <taxon>Clostridia</taxon>
        <taxon>Lachnospirales</taxon>
        <taxon>Lachnospiraceae</taxon>
        <taxon>Enterocloster</taxon>
    </lineage>
</organism>